<accession>A0A4C1WTQ3</accession>
<keyword evidence="2" id="KW-1185">Reference proteome</keyword>
<dbReference type="OrthoDB" id="7510738at2759"/>
<evidence type="ECO:0000313" key="1">
    <source>
        <dbReference type="EMBL" id="GBP54303.1"/>
    </source>
</evidence>
<sequence length="75" mass="8596">MGYQYSHRYLLIDKQIKVSTTKGRVRPLSLFYLDTSADGVEKRSLVPRSRSHARLGRNATINHDFSCVQPAFIDL</sequence>
<organism evidence="1 2">
    <name type="scientific">Eumeta variegata</name>
    <name type="common">Bagworm moth</name>
    <name type="synonym">Eumeta japonica</name>
    <dbReference type="NCBI Taxonomy" id="151549"/>
    <lineage>
        <taxon>Eukaryota</taxon>
        <taxon>Metazoa</taxon>
        <taxon>Ecdysozoa</taxon>
        <taxon>Arthropoda</taxon>
        <taxon>Hexapoda</taxon>
        <taxon>Insecta</taxon>
        <taxon>Pterygota</taxon>
        <taxon>Neoptera</taxon>
        <taxon>Endopterygota</taxon>
        <taxon>Lepidoptera</taxon>
        <taxon>Glossata</taxon>
        <taxon>Ditrysia</taxon>
        <taxon>Tineoidea</taxon>
        <taxon>Psychidae</taxon>
        <taxon>Oiketicinae</taxon>
        <taxon>Eumeta</taxon>
    </lineage>
</organism>
<dbReference type="Proteomes" id="UP000299102">
    <property type="component" value="Unassembled WGS sequence"/>
</dbReference>
<proteinExistence type="predicted"/>
<evidence type="ECO:0000313" key="2">
    <source>
        <dbReference type="Proteomes" id="UP000299102"/>
    </source>
</evidence>
<name>A0A4C1WTQ3_EUMVA</name>
<protein>
    <submittedName>
        <fullName evidence="1">Uncharacterized protein</fullName>
    </submittedName>
</protein>
<dbReference type="EMBL" id="BGZK01000643">
    <property type="protein sequence ID" value="GBP54303.1"/>
    <property type="molecule type" value="Genomic_DNA"/>
</dbReference>
<reference evidence="1 2" key="1">
    <citation type="journal article" date="2019" name="Commun. Biol.">
        <title>The bagworm genome reveals a unique fibroin gene that provides high tensile strength.</title>
        <authorList>
            <person name="Kono N."/>
            <person name="Nakamura H."/>
            <person name="Ohtoshi R."/>
            <person name="Tomita M."/>
            <person name="Numata K."/>
            <person name="Arakawa K."/>
        </authorList>
    </citation>
    <scope>NUCLEOTIDE SEQUENCE [LARGE SCALE GENOMIC DNA]</scope>
</reference>
<dbReference type="AlphaFoldDB" id="A0A4C1WTQ3"/>
<gene>
    <name evidence="1" type="ORF">EVAR_32650_1</name>
</gene>
<comment type="caution">
    <text evidence="1">The sequence shown here is derived from an EMBL/GenBank/DDBJ whole genome shotgun (WGS) entry which is preliminary data.</text>
</comment>